<dbReference type="AlphaFoldDB" id="A0A9D1LGR8"/>
<feature type="transmembrane region" description="Helical" evidence="1">
    <location>
        <begin position="72"/>
        <end position="97"/>
    </location>
</feature>
<dbReference type="Proteomes" id="UP000824076">
    <property type="component" value="Unassembled WGS sequence"/>
</dbReference>
<evidence type="ECO:0000313" key="3">
    <source>
        <dbReference type="Proteomes" id="UP000824076"/>
    </source>
</evidence>
<reference evidence="2" key="1">
    <citation type="submission" date="2020-10" db="EMBL/GenBank/DDBJ databases">
        <authorList>
            <person name="Gilroy R."/>
        </authorList>
    </citation>
    <scope>NUCLEOTIDE SEQUENCE</scope>
    <source>
        <strain evidence="2">17073</strain>
    </source>
</reference>
<dbReference type="Pfam" id="PF13858">
    <property type="entry name" value="DUF4199"/>
    <property type="match status" value="1"/>
</dbReference>
<comment type="caution">
    <text evidence="2">The sequence shown here is derived from an EMBL/GenBank/DDBJ whole genome shotgun (WGS) entry which is preliminary data.</text>
</comment>
<sequence>MMTSEQIYREGAYKGVAMGIYLSIASLFMLAGNGTVLSLVALAMLIGVPFFQHRLMLAAYKKHRCATGFAGLWLLGIVVFIGASLICAAATYAYLAYINPNFIDNLLLQTAELYRQSPELQQTDFFRGLSIAIENGLTFSAADFCIEMILLTIFSGSILSILLALLIKNQRVKQY</sequence>
<reference evidence="2" key="2">
    <citation type="journal article" date="2021" name="PeerJ">
        <title>Extensive microbial diversity within the chicken gut microbiome revealed by metagenomics and culture.</title>
        <authorList>
            <person name="Gilroy R."/>
            <person name="Ravi A."/>
            <person name="Getino M."/>
            <person name="Pursley I."/>
            <person name="Horton D.L."/>
            <person name="Alikhan N.F."/>
            <person name="Baker D."/>
            <person name="Gharbi K."/>
            <person name="Hall N."/>
            <person name="Watson M."/>
            <person name="Adriaenssens E.M."/>
            <person name="Foster-Nyarko E."/>
            <person name="Jarju S."/>
            <person name="Secka A."/>
            <person name="Antonio M."/>
            <person name="Oren A."/>
            <person name="Chaudhuri R.R."/>
            <person name="La Ragione R."/>
            <person name="Hildebrand F."/>
            <person name="Pallen M.J."/>
        </authorList>
    </citation>
    <scope>NUCLEOTIDE SEQUENCE</scope>
    <source>
        <strain evidence="2">17073</strain>
    </source>
</reference>
<keyword evidence="1" id="KW-0472">Membrane</keyword>
<protein>
    <submittedName>
        <fullName evidence="2">DUF4199 domain-containing protein</fullName>
    </submittedName>
</protein>
<dbReference type="InterPro" id="IPR025250">
    <property type="entry name" value="DUF4199"/>
</dbReference>
<keyword evidence="1" id="KW-0812">Transmembrane</keyword>
<evidence type="ECO:0000256" key="1">
    <source>
        <dbReference type="SAM" id="Phobius"/>
    </source>
</evidence>
<gene>
    <name evidence="2" type="ORF">IAD18_00395</name>
</gene>
<name>A0A9D1LGR8_9BACT</name>
<dbReference type="EMBL" id="DVMS01000010">
    <property type="protein sequence ID" value="HIU38112.1"/>
    <property type="molecule type" value="Genomic_DNA"/>
</dbReference>
<accession>A0A9D1LGR8</accession>
<evidence type="ECO:0000313" key="2">
    <source>
        <dbReference type="EMBL" id="HIU38112.1"/>
    </source>
</evidence>
<proteinExistence type="predicted"/>
<keyword evidence="1" id="KW-1133">Transmembrane helix</keyword>
<organism evidence="2 3">
    <name type="scientific">Candidatus Limisoma intestinavium</name>
    <dbReference type="NCBI Taxonomy" id="2840856"/>
    <lineage>
        <taxon>Bacteria</taxon>
        <taxon>Pseudomonadati</taxon>
        <taxon>Bacteroidota</taxon>
        <taxon>Bacteroidia</taxon>
        <taxon>Bacteroidales</taxon>
        <taxon>Candidatus Limisoma</taxon>
    </lineage>
</organism>
<feature type="transmembrane region" description="Helical" evidence="1">
    <location>
        <begin position="37"/>
        <end position="60"/>
    </location>
</feature>
<feature type="transmembrane region" description="Helical" evidence="1">
    <location>
        <begin position="148"/>
        <end position="167"/>
    </location>
</feature>